<dbReference type="InterPro" id="IPR004254">
    <property type="entry name" value="AdipoR/HlyIII-related"/>
</dbReference>
<dbReference type="PANTHER" id="PTHR20855:SF52">
    <property type="entry name" value="ADIPONECTIN RECEPTOR PROTEIN"/>
    <property type="match status" value="1"/>
</dbReference>
<feature type="binding site" evidence="6">
    <location>
        <position position="550"/>
    </location>
    <ligand>
        <name>Zn(2+)</name>
        <dbReference type="ChEBI" id="CHEBI:29105"/>
    </ligand>
</feature>
<feature type="transmembrane region" description="Helical" evidence="7">
    <location>
        <begin position="548"/>
        <end position="565"/>
    </location>
</feature>
<proteinExistence type="inferred from homology"/>
<dbReference type="GO" id="GO:0046872">
    <property type="term" value="F:metal ion binding"/>
    <property type="evidence" value="ECO:0007669"/>
    <property type="project" value="UniProtKB-KW"/>
</dbReference>
<feature type="transmembrane region" description="Helical" evidence="7">
    <location>
        <begin position="510"/>
        <end position="527"/>
    </location>
</feature>
<dbReference type="PANTHER" id="PTHR20855">
    <property type="entry name" value="ADIPOR/PROGESTIN RECEPTOR-RELATED"/>
    <property type="match status" value="1"/>
</dbReference>
<keyword evidence="6" id="KW-0479">Metal-binding</keyword>
<feature type="transmembrane region" description="Helical" evidence="7">
    <location>
        <begin position="437"/>
        <end position="465"/>
    </location>
</feature>
<dbReference type="GO" id="GO:0016020">
    <property type="term" value="C:membrane"/>
    <property type="evidence" value="ECO:0007669"/>
    <property type="project" value="UniProtKB-SubCell"/>
</dbReference>
<evidence type="ECO:0000256" key="5">
    <source>
        <dbReference type="ARBA" id="ARBA00023136"/>
    </source>
</evidence>
<keyword evidence="5 7" id="KW-0472">Membrane</keyword>
<evidence type="ECO:0000256" key="7">
    <source>
        <dbReference type="SAM" id="Phobius"/>
    </source>
</evidence>
<dbReference type="AlphaFoldDB" id="A0A7S2DCS2"/>
<feature type="transmembrane region" description="Helical" evidence="7">
    <location>
        <begin position="477"/>
        <end position="498"/>
    </location>
</feature>
<dbReference type="GO" id="GO:0038023">
    <property type="term" value="F:signaling receptor activity"/>
    <property type="evidence" value="ECO:0007669"/>
    <property type="project" value="TreeGrafter"/>
</dbReference>
<reference evidence="8" key="1">
    <citation type="submission" date="2021-01" db="EMBL/GenBank/DDBJ databases">
        <authorList>
            <person name="Corre E."/>
            <person name="Pelletier E."/>
            <person name="Niang G."/>
            <person name="Scheremetjew M."/>
            <person name="Finn R."/>
            <person name="Kale V."/>
            <person name="Holt S."/>
            <person name="Cochrane G."/>
            <person name="Meng A."/>
            <person name="Brown T."/>
            <person name="Cohen L."/>
        </authorList>
    </citation>
    <scope>NUCLEOTIDE SEQUENCE</scope>
    <source>
        <strain evidence="8">UTEX LB 985</strain>
    </source>
</reference>
<feature type="transmembrane region" description="Helical" evidence="7">
    <location>
        <begin position="146"/>
        <end position="166"/>
    </location>
</feature>
<feature type="binding site" evidence="6">
    <location>
        <position position="394"/>
    </location>
    <ligand>
        <name>Zn(2+)</name>
        <dbReference type="ChEBI" id="CHEBI:29105"/>
    </ligand>
</feature>
<sequence length="585" mass="65199">MQVSWFLRFVSWWCMGLSWACIVKSRKDPTINAALTHCRACFEGYWMVFVILFTVGQTTTLKAAATAGTDRHSNANLFINLFAGIRDVMLVLIFYGLSLGNSPDPYKLAPPLRIWSILAYCVHMPIVVIMPIPILVEPYIGASKDLVQVMVVISSVFSYLLVHLVYKRARTMRYTFVSKLSRPRATAEAPGVSVSAPRRASRRIAPHCALDEHVDEGTSVFSRDAAGSPEFEDSISFTPVRGILESLPHEQADFAITPSSNCITAEAGHAVHKAVAAAETGYPVKSIDRQFAARRTTIELVKACDLPPWYEPYPLILSGYRVNSSYRAAFLSLFQLHNETLNVYTELIPAMGFAVWIALFFQKHSQLSSEDHLMVSVAMICSCIVRPLCSALAHLLAHTSAHSYRFWWSVDYSSISLAVLMLSLVSSRFAFYCDQSLWTVFCISAVALFLSTVISILVVASPAVVSLSSGVRSRVRTSLFIIFILFCNGVPFIYQLAYSTQLRSASINRYLAFWGASLATFALGCALKSWLLVERIFNSTTLISSHTLWHIILNAAFVLAPLLGWDEYLTWRYLPENRCPSAHTT</sequence>
<keyword evidence="3 7" id="KW-0812">Transmembrane</keyword>
<feature type="transmembrane region" description="Helical" evidence="7">
    <location>
        <begin position="341"/>
        <end position="361"/>
    </location>
</feature>
<comment type="subcellular location">
    <subcellularLocation>
        <location evidence="1">Membrane</location>
        <topology evidence="1">Multi-pass membrane protein</topology>
    </subcellularLocation>
</comment>
<evidence type="ECO:0000256" key="1">
    <source>
        <dbReference type="ARBA" id="ARBA00004141"/>
    </source>
</evidence>
<feature type="binding site" evidence="6">
    <location>
        <position position="546"/>
    </location>
    <ligand>
        <name>Zn(2+)</name>
        <dbReference type="ChEBI" id="CHEBI:29105"/>
    </ligand>
</feature>
<keyword evidence="4 7" id="KW-1133">Transmembrane helix</keyword>
<gene>
    <name evidence="8" type="ORF">CBRE1094_LOCUS16083</name>
</gene>
<evidence type="ECO:0000256" key="6">
    <source>
        <dbReference type="PIRSR" id="PIRSR604254-1"/>
    </source>
</evidence>
<name>A0A7S2DCS2_9EUKA</name>
<accession>A0A7S2DCS2</accession>
<feature type="transmembrane region" description="Helical" evidence="7">
    <location>
        <begin position="44"/>
        <end position="65"/>
    </location>
</feature>
<feature type="transmembrane region" description="Helical" evidence="7">
    <location>
        <begin position="6"/>
        <end position="23"/>
    </location>
</feature>
<comment type="similarity">
    <text evidence="2">Belongs to the ADIPOR family.</text>
</comment>
<feature type="transmembrane region" description="Helical" evidence="7">
    <location>
        <begin position="409"/>
        <end position="431"/>
    </location>
</feature>
<protein>
    <submittedName>
        <fullName evidence="8">Uncharacterized protein</fullName>
    </submittedName>
</protein>
<evidence type="ECO:0000256" key="4">
    <source>
        <dbReference type="ARBA" id="ARBA00022989"/>
    </source>
</evidence>
<keyword evidence="6" id="KW-0862">Zinc</keyword>
<evidence type="ECO:0000256" key="2">
    <source>
        <dbReference type="ARBA" id="ARBA00007018"/>
    </source>
</evidence>
<dbReference type="Pfam" id="PF03006">
    <property type="entry name" value="HlyIII"/>
    <property type="match status" value="1"/>
</dbReference>
<organism evidence="8">
    <name type="scientific">Haptolina brevifila</name>
    <dbReference type="NCBI Taxonomy" id="156173"/>
    <lineage>
        <taxon>Eukaryota</taxon>
        <taxon>Haptista</taxon>
        <taxon>Haptophyta</taxon>
        <taxon>Prymnesiophyceae</taxon>
        <taxon>Prymnesiales</taxon>
        <taxon>Prymnesiaceae</taxon>
        <taxon>Haptolina</taxon>
    </lineage>
</organism>
<evidence type="ECO:0000256" key="3">
    <source>
        <dbReference type="ARBA" id="ARBA00022692"/>
    </source>
</evidence>
<feature type="transmembrane region" description="Helical" evidence="7">
    <location>
        <begin position="373"/>
        <end position="397"/>
    </location>
</feature>
<feature type="transmembrane region" description="Helical" evidence="7">
    <location>
        <begin position="77"/>
        <end position="100"/>
    </location>
</feature>
<feature type="transmembrane region" description="Helical" evidence="7">
    <location>
        <begin position="112"/>
        <end position="134"/>
    </location>
</feature>
<dbReference type="EMBL" id="HBGU01029523">
    <property type="protein sequence ID" value="CAD9450971.1"/>
    <property type="molecule type" value="Transcribed_RNA"/>
</dbReference>
<evidence type="ECO:0000313" key="8">
    <source>
        <dbReference type="EMBL" id="CAD9450971.1"/>
    </source>
</evidence>